<proteinExistence type="predicted"/>
<evidence type="ECO:0000313" key="1">
    <source>
        <dbReference type="EMBL" id="JAD40877.1"/>
    </source>
</evidence>
<name>A0A0A9A1F7_ARUDO</name>
<accession>A0A0A9A1F7</accession>
<protein>
    <submittedName>
        <fullName evidence="1">Uncharacterized protein</fullName>
    </submittedName>
</protein>
<dbReference type="AlphaFoldDB" id="A0A0A9A1F7"/>
<reference evidence="1" key="1">
    <citation type="submission" date="2014-09" db="EMBL/GenBank/DDBJ databases">
        <authorList>
            <person name="Magalhaes I.L.F."/>
            <person name="Oliveira U."/>
            <person name="Santos F.R."/>
            <person name="Vidigal T.H.D.A."/>
            <person name="Brescovit A.D."/>
            <person name="Santos A.J."/>
        </authorList>
    </citation>
    <scope>NUCLEOTIDE SEQUENCE</scope>
    <source>
        <tissue evidence="1">Shoot tissue taken approximately 20 cm above the soil surface</tissue>
    </source>
</reference>
<sequence length="61" mass="6569">MTKKCSDSSIVHEGRNLSAPLYPGLVNDASMMDPVKSALFIVAEKPATIHDEASSSKIFCE</sequence>
<reference evidence="1" key="2">
    <citation type="journal article" date="2015" name="Data Brief">
        <title>Shoot transcriptome of the giant reed, Arundo donax.</title>
        <authorList>
            <person name="Barrero R.A."/>
            <person name="Guerrero F.D."/>
            <person name="Moolhuijzen P."/>
            <person name="Goolsby J.A."/>
            <person name="Tidwell J."/>
            <person name="Bellgard S.E."/>
            <person name="Bellgard M.I."/>
        </authorList>
    </citation>
    <scope>NUCLEOTIDE SEQUENCE</scope>
    <source>
        <tissue evidence="1">Shoot tissue taken approximately 20 cm above the soil surface</tissue>
    </source>
</reference>
<dbReference type="EMBL" id="GBRH01257018">
    <property type="protein sequence ID" value="JAD40877.1"/>
    <property type="molecule type" value="Transcribed_RNA"/>
</dbReference>
<organism evidence="1">
    <name type="scientific">Arundo donax</name>
    <name type="common">Giant reed</name>
    <name type="synonym">Donax arundinaceus</name>
    <dbReference type="NCBI Taxonomy" id="35708"/>
    <lineage>
        <taxon>Eukaryota</taxon>
        <taxon>Viridiplantae</taxon>
        <taxon>Streptophyta</taxon>
        <taxon>Embryophyta</taxon>
        <taxon>Tracheophyta</taxon>
        <taxon>Spermatophyta</taxon>
        <taxon>Magnoliopsida</taxon>
        <taxon>Liliopsida</taxon>
        <taxon>Poales</taxon>
        <taxon>Poaceae</taxon>
        <taxon>PACMAD clade</taxon>
        <taxon>Arundinoideae</taxon>
        <taxon>Arundineae</taxon>
        <taxon>Arundo</taxon>
    </lineage>
</organism>